<gene>
    <name evidence="2" type="ORF">E4U56_004130</name>
</gene>
<feature type="region of interest" description="Disordered" evidence="1">
    <location>
        <begin position="144"/>
        <end position="198"/>
    </location>
</feature>
<name>A0A9P7MXX4_9HYPO</name>
<dbReference type="OrthoDB" id="1681166at2759"/>
<feature type="compositionally biased region" description="Low complexity" evidence="1">
    <location>
        <begin position="235"/>
        <end position="245"/>
    </location>
</feature>
<dbReference type="Proteomes" id="UP000784919">
    <property type="component" value="Unassembled WGS sequence"/>
</dbReference>
<feature type="compositionally biased region" description="Pro residues" evidence="1">
    <location>
        <begin position="42"/>
        <end position="52"/>
    </location>
</feature>
<dbReference type="EMBL" id="SRPS01000027">
    <property type="protein sequence ID" value="KAG5974857.1"/>
    <property type="molecule type" value="Genomic_DNA"/>
</dbReference>
<evidence type="ECO:0000313" key="2">
    <source>
        <dbReference type="EMBL" id="KAG5974857.1"/>
    </source>
</evidence>
<evidence type="ECO:0000313" key="3">
    <source>
        <dbReference type="Proteomes" id="UP000784919"/>
    </source>
</evidence>
<reference evidence="2" key="1">
    <citation type="journal article" date="2020" name="bioRxiv">
        <title>Whole genome comparisons of ergot fungi reveals the divergence and evolution of species within the genus Claviceps are the result of varying mechanisms driving genome evolution and host range expansion.</title>
        <authorList>
            <person name="Wyka S.A."/>
            <person name="Mondo S.J."/>
            <person name="Liu M."/>
            <person name="Dettman J."/>
            <person name="Nalam V."/>
            <person name="Broders K.D."/>
        </authorList>
    </citation>
    <scope>NUCLEOTIDE SEQUENCE</scope>
    <source>
        <strain evidence="2">CCC 1102</strain>
    </source>
</reference>
<feature type="region of interest" description="Disordered" evidence="1">
    <location>
        <begin position="235"/>
        <end position="316"/>
    </location>
</feature>
<comment type="caution">
    <text evidence="2">The sequence shown here is derived from an EMBL/GenBank/DDBJ whole genome shotgun (WGS) entry which is preliminary data.</text>
</comment>
<sequence length="316" mass="34261">MSALEQLPLPPEVEVAMQRQASTQTSTLQTSTQQQHTDEMTNPPPLPPPPLEPFFTLLTNTTTGTTIHPRVQYLFSDDDLSALVTNQPPSSSLSASSSLPPSTRPLIVDLVPTPDNTSWTVSWASSLTPEFALTSSCITIQPDSNNSYNDEDNKETHTAAAAAAEDKSTMLRLEGVERDPPCASRPGSPPGSGSGATLGKEDVEALAEEFRRRFAVLRKVVGESEKRRVIFEKAQAQASTQAQAHAHAHAQDQDQSTSSAHAQEQVQTMLDQTPLHNRERLDDDMIVQGESPRVDGEDAVQRVFSLGEQKEAVEAA</sequence>
<proteinExistence type="predicted"/>
<organism evidence="2 3">
    <name type="scientific">Claviceps arundinis</name>
    <dbReference type="NCBI Taxonomy" id="1623583"/>
    <lineage>
        <taxon>Eukaryota</taxon>
        <taxon>Fungi</taxon>
        <taxon>Dikarya</taxon>
        <taxon>Ascomycota</taxon>
        <taxon>Pezizomycotina</taxon>
        <taxon>Sordariomycetes</taxon>
        <taxon>Hypocreomycetidae</taxon>
        <taxon>Hypocreales</taxon>
        <taxon>Clavicipitaceae</taxon>
        <taxon>Claviceps</taxon>
    </lineage>
</organism>
<feature type="compositionally biased region" description="Polar residues" evidence="1">
    <location>
        <begin position="258"/>
        <end position="275"/>
    </location>
</feature>
<dbReference type="AlphaFoldDB" id="A0A9P7MXX4"/>
<evidence type="ECO:0000256" key="1">
    <source>
        <dbReference type="SAM" id="MobiDB-lite"/>
    </source>
</evidence>
<accession>A0A9P7MXX4</accession>
<protein>
    <submittedName>
        <fullName evidence="2">Uncharacterized protein</fullName>
    </submittedName>
</protein>
<feature type="compositionally biased region" description="Basic and acidic residues" evidence="1">
    <location>
        <begin position="164"/>
        <end position="180"/>
    </location>
</feature>
<feature type="compositionally biased region" description="Low complexity" evidence="1">
    <location>
        <begin position="18"/>
        <end position="35"/>
    </location>
</feature>
<feature type="region of interest" description="Disordered" evidence="1">
    <location>
        <begin position="1"/>
        <end position="52"/>
    </location>
</feature>